<evidence type="ECO:0000313" key="9">
    <source>
        <dbReference type="EMBL" id="ANK63543.1"/>
    </source>
</evidence>
<dbReference type="PROSITE" id="PS50850">
    <property type="entry name" value="MFS"/>
    <property type="match status" value="1"/>
</dbReference>
<keyword evidence="10" id="KW-1185">Reference proteome</keyword>
<feature type="transmembrane region" description="Helical" evidence="7">
    <location>
        <begin position="347"/>
        <end position="370"/>
    </location>
</feature>
<keyword evidence="6 7" id="KW-0472">Membrane</keyword>
<dbReference type="Gene3D" id="1.20.1250.20">
    <property type="entry name" value="MFS general substrate transporter like domains"/>
    <property type="match status" value="1"/>
</dbReference>
<dbReference type="OrthoDB" id="9816041at2"/>
<gene>
    <name evidence="9" type="ORF">AYR53_05975</name>
</gene>
<evidence type="ECO:0000313" key="10">
    <source>
        <dbReference type="Proteomes" id="UP000078582"/>
    </source>
</evidence>
<keyword evidence="3" id="KW-1003">Cell membrane</keyword>
<evidence type="ECO:0000256" key="6">
    <source>
        <dbReference type="ARBA" id="ARBA00023136"/>
    </source>
</evidence>
<feature type="transmembrane region" description="Helical" evidence="7">
    <location>
        <begin position="27"/>
        <end position="46"/>
    </location>
</feature>
<dbReference type="InterPro" id="IPR011701">
    <property type="entry name" value="MFS"/>
</dbReference>
<feature type="transmembrane region" description="Helical" evidence="7">
    <location>
        <begin position="67"/>
        <end position="86"/>
    </location>
</feature>
<feature type="transmembrane region" description="Helical" evidence="7">
    <location>
        <begin position="288"/>
        <end position="309"/>
    </location>
</feature>
<feature type="transmembrane region" description="Helical" evidence="7">
    <location>
        <begin position="321"/>
        <end position="341"/>
    </location>
</feature>
<dbReference type="GO" id="GO:0005886">
    <property type="term" value="C:plasma membrane"/>
    <property type="evidence" value="ECO:0007669"/>
    <property type="project" value="UniProtKB-SubCell"/>
</dbReference>
<dbReference type="PANTHER" id="PTHR23501:SF191">
    <property type="entry name" value="VACUOLAR BASIC AMINO ACID TRANSPORTER 4"/>
    <property type="match status" value="1"/>
</dbReference>
<dbReference type="GeneID" id="42981797"/>
<accession>A0A192H5N3</accession>
<keyword evidence="4 7" id="KW-0812">Transmembrane</keyword>
<reference evidence="9 10" key="1">
    <citation type="submission" date="2016-03" db="EMBL/GenBank/DDBJ databases">
        <title>Pediococcus and Lactobacillus from brewery environment - whole genome sequencing and assembly.</title>
        <authorList>
            <person name="Behr J."/>
            <person name="Geissler A.J."/>
            <person name="Vogel R.F."/>
        </authorList>
    </citation>
    <scope>NUCLEOTIDE SEQUENCE [LARGE SCALE GENOMIC DNA]</scope>
    <source>
        <strain evidence="9 10">TMW 1.1989</strain>
    </source>
</reference>
<feature type="transmembrane region" description="Helical" evidence="7">
    <location>
        <begin position="126"/>
        <end position="147"/>
    </location>
</feature>
<feature type="transmembrane region" description="Helical" evidence="7">
    <location>
        <begin position="447"/>
        <end position="469"/>
    </location>
</feature>
<evidence type="ECO:0000256" key="3">
    <source>
        <dbReference type="ARBA" id="ARBA00022475"/>
    </source>
</evidence>
<feature type="transmembrane region" description="Helical" evidence="7">
    <location>
        <begin position="216"/>
        <end position="234"/>
    </location>
</feature>
<dbReference type="Pfam" id="PF07690">
    <property type="entry name" value="MFS_1"/>
    <property type="match status" value="1"/>
</dbReference>
<dbReference type="PANTHER" id="PTHR23501">
    <property type="entry name" value="MAJOR FACILITATOR SUPERFAMILY"/>
    <property type="match status" value="1"/>
</dbReference>
<feature type="transmembrane region" description="Helical" evidence="7">
    <location>
        <begin position="187"/>
        <end position="210"/>
    </location>
</feature>
<evidence type="ECO:0000256" key="7">
    <source>
        <dbReference type="SAM" id="Phobius"/>
    </source>
</evidence>
<dbReference type="RefSeq" id="WP_068477280.1">
    <property type="nucleotide sequence ID" value="NZ_CP014873.1"/>
</dbReference>
<evidence type="ECO:0000259" key="8">
    <source>
        <dbReference type="PROSITE" id="PS50850"/>
    </source>
</evidence>
<dbReference type="Gene3D" id="1.20.1720.10">
    <property type="entry name" value="Multidrug resistance protein D"/>
    <property type="match status" value="1"/>
</dbReference>
<dbReference type="AlphaFoldDB" id="A0A192H5N3"/>
<dbReference type="Proteomes" id="UP000078582">
    <property type="component" value="Chromosome"/>
</dbReference>
<dbReference type="STRING" id="375175.AYR53_05975"/>
<feature type="domain" description="Major facilitator superfamily (MFS) profile" evidence="8">
    <location>
        <begin position="2"/>
        <end position="475"/>
    </location>
</feature>
<evidence type="ECO:0000256" key="5">
    <source>
        <dbReference type="ARBA" id="ARBA00022989"/>
    </source>
</evidence>
<dbReference type="GO" id="GO:0022857">
    <property type="term" value="F:transmembrane transporter activity"/>
    <property type="evidence" value="ECO:0007669"/>
    <property type="project" value="InterPro"/>
</dbReference>
<dbReference type="SUPFAM" id="SSF103473">
    <property type="entry name" value="MFS general substrate transporter"/>
    <property type="match status" value="1"/>
</dbReference>
<organism evidence="9 10">
    <name type="scientific">Loigolactobacillus backii</name>
    <dbReference type="NCBI Taxonomy" id="375175"/>
    <lineage>
        <taxon>Bacteria</taxon>
        <taxon>Bacillati</taxon>
        <taxon>Bacillota</taxon>
        <taxon>Bacilli</taxon>
        <taxon>Lactobacillales</taxon>
        <taxon>Lactobacillaceae</taxon>
        <taxon>Loigolactobacillus</taxon>
    </lineage>
</organism>
<name>A0A192H5N3_9LACO</name>
<proteinExistence type="predicted"/>
<feature type="transmembrane region" description="Helical" evidence="7">
    <location>
        <begin position="153"/>
        <end position="175"/>
    </location>
</feature>
<feature type="transmembrane region" description="Helical" evidence="7">
    <location>
        <begin position="391"/>
        <end position="409"/>
    </location>
</feature>
<dbReference type="EMBL" id="CP014873">
    <property type="protein sequence ID" value="ANK63543.1"/>
    <property type="molecule type" value="Genomic_DNA"/>
</dbReference>
<comment type="subcellular location">
    <subcellularLocation>
        <location evidence="1">Cell membrane</location>
        <topology evidence="1">Multi-pass membrane protein</topology>
    </subcellularLocation>
</comment>
<evidence type="ECO:0000256" key="4">
    <source>
        <dbReference type="ARBA" id="ARBA00022692"/>
    </source>
</evidence>
<dbReference type="InterPro" id="IPR020846">
    <property type="entry name" value="MFS_dom"/>
</dbReference>
<evidence type="ECO:0000256" key="1">
    <source>
        <dbReference type="ARBA" id="ARBA00004651"/>
    </source>
</evidence>
<sequence>MIMTAIFVATFMTSVETTIVTTALPTIISKLNGLSLQSWVFAMYLLTTAVRTPIYGKLADRSGRKQIFISGLIVFSVGSFLCGISTNIYELILFRAVQGIGSGAIMPITFTIIADLFTYEKRSTMLALNNTAWGISALLGPLIGGFIVDQLNWHWIFFINVPLGVVVLILVIFGFKEQPRKSEKRPIDFKGIFSLSGSLVFLLLLFQILGNQRVKLSVIGAMAAFFLAFLYLFCRAEKDAQDPIIPLTLFKNQLFTIQIATALLLSGIQIGFQTYFPIWLQSIYKVSASVAGLAVTPSPVLWLISSFFVGALVRRFAPKRITGPIILIQLLFYVPLVIAGVKFPMPLFYIIAGVTGAGLGIIITMNTLISQRVVPGNNVGTASSMLTLGRTLGQTIMTGVFGLIFNLSINRSLMTHQNVNLVQVNKFISSTQKNNVSSNSVITMENIIVGGMHHIFAAVLILFVLILLLNISDKNKYAIN</sequence>
<dbReference type="PRINTS" id="PR01036">
    <property type="entry name" value="TCRTETB"/>
</dbReference>
<feature type="transmembrane region" description="Helical" evidence="7">
    <location>
        <begin position="254"/>
        <end position="276"/>
    </location>
</feature>
<protein>
    <submittedName>
        <fullName evidence="9">MFS transporter permease</fullName>
    </submittedName>
</protein>
<feature type="transmembrane region" description="Helical" evidence="7">
    <location>
        <begin position="92"/>
        <end position="114"/>
    </location>
</feature>
<dbReference type="InterPro" id="IPR036259">
    <property type="entry name" value="MFS_trans_sf"/>
</dbReference>
<keyword evidence="5 7" id="KW-1133">Transmembrane helix</keyword>
<evidence type="ECO:0000256" key="2">
    <source>
        <dbReference type="ARBA" id="ARBA00022448"/>
    </source>
</evidence>
<keyword evidence="2" id="KW-0813">Transport</keyword>
<dbReference type="FunFam" id="1.20.1720.10:FF:000004">
    <property type="entry name" value="EmrB/QacA family drug resistance transporter"/>
    <property type="match status" value="1"/>
</dbReference>